<accession>A0A317WEK4</accession>
<proteinExistence type="predicted"/>
<dbReference type="GeneID" id="37107646"/>
<feature type="compositionally biased region" description="Basic residues" evidence="1">
    <location>
        <begin position="52"/>
        <end position="67"/>
    </location>
</feature>
<feature type="region of interest" description="Disordered" evidence="1">
    <location>
        <begin position="229"/>
        <end position="270"/>
    </location>
</feature>
<evidence type="ECO:0000313" key="2">
    <source>
        <dbReference type="EMBL" id="PWY84699.1"/>
    </source>
</evidence>
<dbReference type="EMBL" id="MSFK01000017">
    <property type="protein sequence ID" value="PWY84699.1"/>
    <property type="molecule type" value="Genomic_DNA"/>
</dbReference>
<organism evidence="2 3">
    <name type="scientific">Aspergillus sclerotioniger CBS 115572</name>
    <dbReference type="NCBI Taxonomy" id="1450535"/>
    <lineage>
        <taxon>Eukaryota</taxon>
        <taxon>Fungi</taxon>
        <taxon>Dikarya</taxon>
        <taxon>Ascomycota</taxon>
        <taxon>Pezizomycotina</taxon>
        <taxon>Eurotiomycetes</taxon>
        <taxon>Eurotiomycetidae</taxon>
        <taxon>Eurotiales</taxon>
        <taxon>Aspergillaceae</taxon>
        <taxon>Aspergillus</taxon>
        <taxon>Aspergillus subgen. Circumdati</taxon>
    </lineage>
</organism>
<gene>
    <name evidence="2" type="ORF">BO94DRAFT_110572</name>
</gene>
<feature type="compositionally biased region" description="Low complexity" evidence="1">
    <location>
        <begin position="250"/>
        <end position="263"/>
    </location>
</feature>
<protein>
    <submittedName>
        <fullName evidence="2">Uncharacterized protein</fullName>
    </submittedName>
</protein>
<sequence>MVPPPFRPFELPIRSLTGQPVVGSVPFVLPRHPPHSSILPCVLLTLPNGGFKGKRPPQKKKKKRGKKENKPLKLIPRTTNYYYPAPTPQNLDGWEKKFHAIPFSLWVLDAPLEWPIRGFSLCLSLSLTHALPPSSDPRFSPSGSPFFLFTCLPSPLPDSPSHLSTLSFVHLSSYHSPLPSDLSSFSSLCPPTANPPYEHHPSLVSPPSLFTSYPSVSLFLHAIRGPSAYSQSSVTDPRSPAFQRSHAPPRKTTLLRPRTTCPLSNPLIRT</sequence>
<dbReference type="AlphaFoldDB" id="A0A317WEK4"/>
<reference evidence="2 3" key="1">
    <citation type="submission" date="2016-12" db="EMBL/GenBank/DDBJ databases">
        <title>The genomes of Aspergillus section Nigri reveals drivers in fungal speciation.</title>
        <authorList>
            <consortium name="DOE Joint Genome Institute"/>
            <person name="Vesth T.C."/>
            <person name="Nybo J."/>
            <person name="Theobald S."/>
            <person name="Brandl J."/>
            <person name="Frisvad J.C."/>
            <person name="Nielsen K.F."/>
            <person name="Lyhne E.K."/>
            <person name="Kogle M.E."/>
            <person name="Kuo A."/>
            <person name="Riley R."/>
            <person name="Clum A."/>
            <person name="Nolan M."/>
            <person name="Lipzen A."/>
            <person name="Salamov A."/>
            <person name="Henrissat B."/>
            <person name="Wiebenga A."/>
            <person name="De Vries R.P."/>
            <person name="Grigoriev I.V."/>
            <person name="Mortensen U.H."/>
            <person name="Andersen M.R."/>
            <person name="Baker S.E."/>
        </authorList>
    </citation>
    <scope>NUCLEOTIDE SEQUENCE [LARGE SCALE GENOMIC DNA]</scope>
    <source>
        <strain evidence="2 3">CBS 115572</strain>
    </source>
</reference>
<comment type="caution">
    <text evidence="2">The sequence shown here is derived from an EMBL/GenBank/DDBJ whole genome shotgun (WGS) entry which is preliminary data.</text>
</comment>
<evidence type="ECO:0000256" key="1">
    <source>
        <dbReference type="SAM" id="MobiDB-lite"/>
    </source>
</evidence>
<name>A0A317WEK4_9EURO</name>
<dbReference type="RefSeq" id="XP_025466624.1">
    <property type="nucleotide sequence ID" value="XM_025605503.1"/>
</dbReference>
<feature type="region of interest" description="Disordered" evidence="1">
    <location>
        <begin position="50"/>
        <end position="70"/>
    </location>
</feature>
<keyword evidence="3" id="KW-1185">Reference proteome</keyword>
<dbReference type="Proteomes" id="UP000246702">
    <property type="component" value="Unassembled WGS sequence"/>
</dbReference>
<evidence type="ECO:0000313" key="3">
    <source>
        <dbReference type="Proteomes" id="UP000246702"/>
    </source>
</evidence>